<dbReference type="KEGG" id="tbn:TBH_C1270"/>
<dbReference type="AlphaFoldDB" id="A0A7U6GIF0"/>
<gene>
    <name evidence="1" type="ORF">TBH_C1270</name>
</gene>
<evidence type="ECO:0000313" key="2">
    <source>
        <dbReference type="Proteomes" id="UP000031631"/>
    </source>
</evidence>
<sequence>MNDEILDGVLLDEDCYLSMAELSRACSAHAEWVISLVEEGILEPGGSDIRHWKFSALALNRARTTRRLQQDLGVNLVGAALVLDLLDEIEGLRQRLARLER</sequence>
<dbReference type="EMBL" id="AP012273">
    <property type="protein sequence ID" value="BAO44195.1"/>
    <property type="molecule type" value="Genomic_DNA"/>
</dbReference>
<dbReference type="OrthoDB" id="5773077at2"/>
<proteinExistence type="predicted"/>
<reference evidence="1 2" key="1">
    <citation type="journal article" date="2014" name="PLoS ONE">
        <title>Physiological and genomic features of a novel sulfur-oxidizing gammaproteobacterium belonging to a previously uncultivated symbiotic lineage isolated from a hydrothermal vent.</title>
        <authorList>
            <person name="Nunoura T."/>
            <person name="Takaki Y."/>
            <person name="Kazama H."/>
            <person name="Kakuta J."/>
            <person name="Shimamura S."/>
            <person name="Makita H."/>
            <person name="Hirai M."/>
            <person name="Miyazaki M."/>
            <person name="Takai K."/>
        </authorList>
    </citation>
    <scope>NUCLEOTIDE SEQUENCE [LARGE SCALE GENOMIC DNA]</scope>
    <source>
        <strain evidence="1 2">Hiromi1</strain>
    </source>
</reference>
<dbReference type="Gene3D" id="1.10.1660.10">
    <property type="match status" value="1"/>
</dbReference>
<evidence type="ECO:0000313" key="1">
    <source>
        <dbReference type="EMBL" id="BAO44195.1"/>
    </source>
</evidence>
<dbReference type="RefSeq" id="WP_041066751.1">
    <property type="nucleotide sequence ID" value="NZ_AP012273.1"/>
</dbReference>
<accession>A0A7U6GIF0</accession>
<dbReference type="Pfam" id="PF13591">
    <property type="entry name" value="MerR_2"/>
    <property type="match status" value="1"/>
</dbReference>
<name>A0A7U6GIF0_9GAMM</name>
<protein>
    <submittedName>
        <fullName evidence="1">Transcriptional regulator, MerR family</fullName>
    </submittedName>
</protein>
<dbReference type="Proteomes" id="UP000031631">
    <property type="component" value="Chromosome"/>
</dbReference>
<organism evidence="1 2">
    <name type="scientific">Thiolapillus brandeum</name>
    <dbReference type="NCBI Taxonomy" id="1076588"/>
    <lineage>
        <taxon>Bacteria</taxon>
        <taxon>Pseudomonadati</taxon>
        <taxon>Pseudomonadota</taxon>
        <taxon>Gammaproteobacteria</taxon>
        <taxon>Chromatiales</taxon>
        <taxon>Sedimenticolaceae</taxon>
        <taxon>Thiolapillus</taxon>
    </lineage>
</organism>
<keyword evidence="2" id="KW-1185">Reference proteome</keyword>